<feature type="signal peptide" evidence="6">
    <location>
        <begin position="1"/>
        <end position="21"/>
    </location>
</feature>
<comment type="caution">
    <text evidence="7">The sequence shown here is derived from an EMBL/GenBank/DDBJ whole genome shotgun (WGS) entry which is preliminary data.</text>
</comment>
<dbReference type="PANTHER" id="PTHR31232">
    <property type="match status" value="1"/>
</dbReference>
<evidence type="ECO:0000256" key="2">
    <source>
        <dbReference type="ARBA" id="ARBA00005581"/>
    </source>
</evidence>
<gene>
    <name evidence="7" type="ORF">ISN45_Aa04g004980</name>
</gene>
<evidence type="ECO:0000256" key="1">
    <source>
        <dbReference type="ARBA" id="ARBA00004613"/>
    </source>
</evidence>
<evidence type="ECO:0000256" key="5">
    <source>
        <dbReference type="ARBA" id="ARBA00022729"/>
    </source>
</evidence>
<dbReference type="Pfam" id="PF05938">
    <property type="entry name" value="Self-incomp_S1"/>
    <property type="match status" value="1"/>
</dbReference>
<keyword evidence="4 6" id="KW-0964">Secreted</keyword>
<name>A0A8T2A298_9BRAS</name>
<reference evidence="7 8" key="1">
    <citation type="submission" date="2020-12" db="EMBL/GenBank/DDBJ databases">
        <title>Concerted genomic and epigenomic changes stabilize Arabidopsis allopolyploids.</title>
        <authorList>
            <person name="Chen Z."/>
        </authorList>
    </citation>
    <scope>NUCLEOTIDE SEQUENCE [LARGE SCALE GENOMIC DNA]</scope>
    <source>
        <strain evidence="7">Allo738</strain>
        <tissue evidence="7">Leaf</tissue>
    </source>
</reference>
<keyword evidence="8" id="KW-1185">Reference proteome</keyword>
<dbReference type="InterPro" id="IPR010264">
    <property type="entry name" value="Self-incomp_S1"/>
</dbReference>
<dbReference type="AlphaFoldDB" id="A0A8T2A298"/>
<keyword evidence="5 6" id="KW-0732">Signal</keyword>
<accession>A0A8T2A298</accession>
<dbReference type="Proteomes" id="UP000694240">
    <property type="component" value="Chromosome 9"/>
</dbReference>
<protein>
    <recommendedName>
        <fullName evidence="6">S-protein homolog</fullName>
    </recommendedName>
</protein>
<evidence type="ECO:0000313" key="7">
    <source>
        <dbReference type="EMBL" id="KAG7567643.1"/>
    </source>
</evidence>
<comment type="similarity">
    <text evidence="2 6">Belongs to the plant self-incompatibility (S1) protein family.</text>
</comment>
<organism evidence="7 8">
    <name type="scientific">Arabidopsis thaliana x Arabidopsis arenosa</name>
    <dbReference type="NCBI Taxonomy" id="1240361"/>
    <lineage>
        <taxon>Eukaryota</taxon>
        <taxon>Viridiplantae</taxon>
        <taxon>Streptophyta</taxon>
        <taxon>Embryophyta</taxon>
        <taxon>Tracheophyta</taxon>
        <taxon>Spermatophyta</taxon>
        <taxon>Magnoliopsida</taxon>
        <taxon>eudicotyledons</taxon>
        <taxon>Gunneridae</taxon>
        <taxon>Pentapetalae</taxon>
        <taxon>rosids</taxon>
        <taxon>malvids</taxon>
        <taxon>Brassicales</taxon>
        <taxon>Brassicaceae</taxon>
        <taxon>Camelineae</taxon>
        <taxon>Arabidopsis</taxon>
    </lineage>
</organism>
<dbReference type="EMBL" id="JAEFBK010000009">
    <property type="protein sequence ID" value="KAG7567643.1"/>
    <property type="molecule type" value="Genomic_DNA"/>
</dbReference>
<sequence>MKNFSVFLFVFSLCMLGHVSGSGIRIANELKFKKLLWIRCYSKDDVFGPKTIPIGQHVEISFRINLWATTRFMCTLRQGPNYRHYQKFTAFKLFGVTDHGGLWDWRAREDGIYLNKEGGRHIRNPVNMHKMYDWIN</sequence>
<feature type="chain" id="PRO_5035965518" description="S-protein homolog" evidence="6">
    <location>
        <begin position="22"/>
        <end position="136"/>
    </location>
</feature>
<evidence type="ECO:0000313" key="8">
    <source>
        <dbReference type="Proteomes" id="UP000694240"/>
    </source>
</evidence>
<dbReference type="GO" id="GO:0060320">
    <property type="term" value="P:rejection of self pollen"/>
    <property type="evidence" value="ECO:0007669"/>
    <property type="project" value="UniProtKB-KW"/>
</dbReference>
<comment type="subcellular location">
    <subcellularLocation>
        <location evidence="1 6">Secreted</location>
    </subcellularLocation>
</comment>
<evidence type="ECO:0000256" key="3">
    <source>
        <dbReference type="ARBA" id="ARBA00022471"/>
    </source>
</evidence>
<dbReference type="GO" id="GO:0005576">
    <property type="term" value="C:extracellular region"/>
    <property type="evidence" value="ECO:0007669"/>
    <property type="project" value="UniProtKB-SubCell"/>
</dbReference>
<proteinExistence type="inferred from homology"/>
<keyword evidence="3 6" id="KW-0713">Self-incompatibility</keyword>
<evidence type="ECO:0000256" key="6">
    <source>
        <dbReference type="RuleBase" id="RU367044"/>
    </source>
</evidence>
<dbReference type="PANTHER" id="PTHR31232:SF54">
    <property type="entry name" value="S-PROTEIN HOMOLOG-RELATED"/>
    <property type="match status" value="1"/>
</dbReference>
<evidence type="ECO:0000256" key="4">
    <source>
        <dbReference type="ARBA" id="ARBA00022525"/>
    </source>
</evidence>